<reference evidence="2" key="1">
    <citation type="submission" date="2021-03" db="EMBL/GenBank/DDBJ databases">
        <title>Legionella lytica PCM 2298.</title>
        <authorList>
            <person name="Koper P."/>
        </authorList>
    </citation>
    <scope>NUCLEOTIDE SEQUENCE</scope>
    <source>
        <strain evidence="2">PCM 2298</strain>
    </source>
</reference>
<keyword evidence="3" id="KW-1185">Reference proteome</keyword>
<proteinExistence type="predicted"/>
<sequence length="83" mass="9442">MLDELISGLLRAPFKFFGWLLNDFIFEQIIDPIIYSIGKCTLRMLTLGRCKLDNPSKIMKAMIYITGVATLIAGTWLIFRALS</sequence>
<accession>A0ABY4YBP7</accession>
<keyword evidence="1" id="KW-0472">Membrane</keyword>
<dbReference type="Proteomes" id="UP001057474">
    <property type="component" value="Chromosome"/>
</dbReference>
<dbReference type="EMBL" id="CP071527">
    <property type="protein sequence ID" value="USQ15073.1"/>
    <property type="molecule type" value="Genomic_DNA"/>
</dbReference>
<organism evidence="2 3">
    <name type="scientific">Legionella lytica</name>
    <dbReference type="NCBI Taxonomy" id="96232"/>
    <lineage>
        <taxon>Bacteria</taxon>
        <taxon>Pseudomonadati</taxon>
        <taxon>Pseudomonadota</taxon>
        <taxon>Gammaproteobacteria</taxon>
        <taxon>Legionellales</taxon>
        <taxon>Legionellaceae</taxon>
        <taxon>Legionella</taxon>
    </lineage>
</organism>
<evidence type="ECO:0000256" key="1">
    <source>
        <dbReference type="SAM" id="Phobius"/>
    </source>
</evidence>
<gene>
    <name evidence="2" type="ORF">J2N86_01150</name>
</gene>
<name>A0ABY4YBP7_9GAMM</name>
<protein>
    <submittedName>
        <fullName evidence="2">Uncharacterized protein</fullName>
    </submittedName>
</protein>
<evidence type="ECO:0000313" key="2">
    <source>
        <dbReference type="EMBL" id="USQ15073.1"/>
    </source>
</evidence>
<evidence type="ECO:0000313" key="3">
    <source>
        <dbReference type="Proteomes" id="UP001057474"/>
    </source>
</evidence>
<feature type="transmembrane region" description="Helical" evidence="1">
    <location>
        <begin position="61"/>
        <end position="79"/>
    </location>
</feature>
<keyword evidence="1" id="KW-1133">Transmembrane helix</keyword>
<keyword evidence="1" id="KW-0812">Transmembrane</keyword>